<evidence type="ECO:0000256" key="1">
    <source>
        <dbReference type="ARBA" id="ARBA00004370"/>
    </source>
</evidence>
<feature type="domain" description="Peptidase S49" evidence="7">
    <location>
        <begin position="133"/>
        <end position="270"/>
    </location>
</feature>
<dbReference type="PANTHER" id="PTHR33209:SF1">
    <property type="entry name" value="PEPTIDASE S49 DOMAIN-CONTAINING PROTEIN"/>
    <property type="match status" value="1"/>
</dbReference>
<evidence type="ECO:0000313" key="8">
    <source>
        <dbReference type="EMBL" id="MDC7684364.1"/>
    </source>
</evidence>
<keyword evidence="6" id="KW-0472">Membrane</keyword>
<accession>A0ABT5HWE7</accession>
<comment type="caution">
    <text evidence="8">The sequence shown here is derived from an EMBL/GenBank/DDBJ whole genome shotgun (WGS) entry which is preliminary data.</text>
</comment>
<dbReference type="InterPro" id="IPR047272">
    <property type="entry name" value="S49_SppA_C"/>
</dbReference>
<dbReference type="NCBIfam" id="TIGR00705">
    <property type="entry name" value="SppA_67K"/>
    <property type="match status" value="1"/>
</dbReference>
<keyword evidence="4" id="KW-0378">Hydrolase</keyword>
<dbReference type="EMBL" id="JAQQKX010000011">
    <property type="protein sequence ID" value="MDC7684364.1"/>
    <property type="molecule type" value="Genomic_DNA"/>
</dbReference>
<protein>
    <submittedName>
        <fullName evidence="8">Signal peptide peptidase SppA</fullName>
    </submittedName>
</protein>
<keyword evidence="3" id="KW-0645">Protease</keyword>
<dbReference type="NCBIfam" id="TIGR00706">
    <property type="entry name" value="SppA_dom"/>
    <property type="match status" value="1"/>
</dbReference>
<evidence type="ECO:0000256" key="5">
    <source>
        <dbReference type="ARBA" id="ARBA00022825"/>
    </source>
</evidence>
<dbReference type="InterPro" id="IPR004634">
    <property type="entry name" value="Pept_S49_pIV"/>
</dbReference>
<dbReference type="PANTHER" id="PTHR33209">
    <property type="entry name" value="PROTEASE 4"/>
    <property type="match status" value="1"/>
</dbReference>
<evidence type="ECO:0000256" key="3">
    <source>
        <dbReference type="ARBA" id="ARBA00022670"/>
    </source>
</evidence>
<dbReference type="Gene3D" id="6.20.330.10">
    <property type="match status" value="2"/>
</dbReference>
<gene>
    <name evidence="8" type="primary">sppA</name>
    <name evidence="8" type="ORF">PQU92_13835</name>
</gene>
<evidence type="ECO:0000256" key="6">
    <source>
        <dbReference type="ARBA" id="ARBA00023136"/>
    </source>
</evidence>
<evidence type="ECO:0000256" key="4">
    <source>
        <dbReference type="ARBA" id="ARBA00022801"/>
    </source>
</evidence>
<dbReference type="RefSeq" id="WP_272748837.1">
    <property type="nucleotide sequence ID" value="NZ_JAQQKX010000011.1"/>
</dbReference>
<feature type="domain" description="Peptidase S49" evidence="7">
    <location>
        <begin position="367"/>
        <end position="518"/>
    </location>
</feature>
<dbReference type="SUPFAM" id="SSF52096">
    <property type="entry name" value="ClpP/crotonase"/>
    <property type="match status" value="2"/>
</dbReference>
<dbReference type="PIRSF" id="PIRSF001217">
    <property type="entry name" value="Protease_4_SppA"/>
    <property type="match status" value="1"/>
</dbReference>
<dbReference type="InterPro" id="IPR047217">
    <property type="entry name" value="S49_SppA_67K_type_N"/>
</dbReference>
<sequence>MKQFLITVGAVLTAFILFFIGVPFLLITMVAASSKPTTPSAVTLLIDLREGLTDQSKPDPFAFLTGRPLSTMDIVTSLYHAADDNKVKSILIRLPEGGIAPAAAEEIRTAVRYVRSKNKTVIAHSQGLYPDTMVVASYMIGSSATEFWMQPHSAFQVTGISTENMFFKRAFDKYGITPQFEQRYEFKNAVNPYLQSDYTPAHREATLSWMGSIYDSLLSAVVVDRKDLKMDLPKLKAVLEAGPYGAEQAKEMGLITKLGQVHEAEEAAKAKGGADTELMDVQSYAATVTSSGAQTIAVINGEGAIMTGKGGGGFGGGEPEMLSDDIAQAFYDAVDNDKVKAIVFRVSSPGGSDTASEQIAQAIKFAQDSGKPVVVSMGNYAASGGYWISAGANAIVANPSTLTGSIGVYGGKLAIGDAAARFGVDFRQIGVGGEYAQAYSSGKPFSDSQRASISTWIDGIYNAFVERVAKGRKLPVDRVKEIAKGRVWTGAQAKERGLVDDLGGFYAAVEKAKALAKIDKDAKVKLVSYPNTKSPFAMFGKGVEASVKGVEALSFLGWASTDPRAEAIMKEAKQARLREQGASVLAPEPYAPSAR</sequence>
<dbReference type="InterPro" id="IPR004635">
    <property type="entry name" value="Pept_S49_SppA"/>
</dbReference>
<dbReference type="CDD" id="cd07018">
    <property type="entry name" value="S49_SppA_67K_type"/>
    <property type="match status" value="1"/>
</dbReference>
<proteinExistence type="inferred from homology"/>
<dbReference type="Pfam" id="PF01343">
    <property type="entry name" value="Peptidase_S49"/>
    <property type="match status" value="2"/>
</dbReference>
<reference evidence="8 9" key="1">
    <citation type="submission" date="2023-01" db="EMBL/GenBank/DDBJ databases">
        <title>Novel species of the genus Asticcacaulis isolated from rivers.</title>
        <authorList>
            <person name="Lu H."/>
        </authorList>
    </citation>
    <scope>NUCLEOTIDE SEQUENCE [LARGE SCALE GENOMIC DNA]</scope>
    <source>
        <strain evidence="8 9">BYS171W</strain>
    </source>
</reference>
<dbReference type="Proteomes" id="UP001214854">
    <property type="component" value="Unassembled WGS sequence"/>
</dbReference>
<evidence type="ECO:0000259" key="7">
    <source>
        <dbReference type="Pfam" id="PF01343"/>
    </source>
</evidence>
<evidence type="ECO:0000256" key="2">
    <source>
        <dbReference type="ARBA" id="ARBA00008683"/>
    </source>
</evidence>
<dbReference type="InterPro" id="IPR002142">
    <property type="entry name" value="Peptidase_S49"/>
</dbReference>
<dbReference type="CDD" id="cd07023">
    <property type="entry name" value="S49_Sppa_N_C"/>
    <property type="match status" value="1"/>
</dbReference>
<keyword evidence="9" id="KW-1185">Reference proteome</keyword>
<name>A0ABT5HWE7_9CAUL</name>
<dbReference type="Gene3D" id="3.90.226.10">
    <property type="entry name" value="2-enoyl-CoA Hydratase, Chain A, domain 1"/>
    <property type="match status" value="2"/>
</dbReference>
<keyword evidence="5" id="KW-0720">Serine protease</keyword>
<comment type="subcellular location">
    <subcellularLocation>
        <location evidence="1">Membrane</location>
    </subcellularLocation>
</comment>
<organism evidence="8 9">
    <name type="scientific">Asticcacaulis aquaticus</name>
    <dbReference type="NCBI Taxonomy" id="2984212"/>
    <lineage>
        <taxon>Bacteria</taxon>
        <taxon>Pseudomonadati</taxon>
        <taxon>Pseudomonadota</taxon>
        <taxon>Alphaproteobacteria</taxon>
        <taxon>Caulobacterales</taxon>
        <taxon>Caulobacteraceae</taxon>
        <taxon>Asticcacaulis</taxon>
    </lineage>
</organism>
<comment type="similarity">
    <text evidence="2">Belongs to the peptidase S49 family.</text>
</comment>
<dbReference type="InterPro" id="IPR029045">
    <property type="entry name" value="ClpP/crotonase-like_dom_sf"/>
</dbReference>
<evidence type="ECO:0000313" key="9">
    <source>
        <dbReference type="Proteomes" id="UP001214854"/>
    </source>
</evidence>